<organism evidence="2 3">
    <name type="scientific">Rozella allomycis (strain CSF55)</name>
    <dbReference type="NCBI Taxonomy" id="988480"/>
    <lineage>
        <taxon>Eukaryota</taxon>
        <taxon>Fungi</taxon>
        <taxon>Fungi incertae sedis</taxon>
        <taxon>Cryptomycota</taxon>
        <taxon>Cryptomycota incertae sedis</taxon>
        <taxon>Rozella</taxon>
    </lineage>
</organism>
<evidence type="ECO:0000256" key="1">
    <source>
        <dbReference type="SAM" id="Coils"/>
    </source>
</evidence>
<proteinExistence type="predicted"/>
<dbReference type="HOGENOM" id="CLU_418060_0_0_1"/>
<dbReference type="EMBL" id="KE561145">
    <property type="protein sequence ID" value="EPZ32521.1"/>
    <property type="molecule type" value="Genomic_DNA"/>
</dbReference>
<evidence type="ECO:0000313" key="2">
    <source>
        <dbReference type="EMBL" id="EPZ32521.1"/>
    </source>
</evidence>
<accession>A0A075AQJ6</accession>
<keyword evidence="1" id="KW-0175">Coiled coil</keyword>
<gene>
    <name evidence="2" type="ORF">O9G_002297</name>
</gene>
<protein>
    <submittedName>
        <fullName evidence="2">Uncharacterized protein</fullName>
    </submittedName>
</protein>
<dbReference type="AlphaFoldDB" id="A0A075AQJ6"/>
<reference evidence="2 3" key="1">
    <citation type="journal article" date="2013" name="Curr. Biol.">
        <title>Shared signatures of parasitism and phylogenomics unite Cryptomycota and microsporidia.</title>
        <authorList>
            <person name="James T.Y."/>
            <person name="Pelin A."/>
            <person name="Bonen L."/>
            <person name="Ahrendt S."/>
            <person name="Sain D."/>
            <person name="Corradi N."/>
            <person name="Stajich J.E."/>
        </authorList>
    </citation>
    <scope>NUCLEOTIDE SEQUENCE [LARGE SCALE GENOMIC DNA]</scope>
    <source>
        <strain evidence="2 3">CSF55</strain>
    </source>
</reference>
<feature type="coiled-coil region" evidence="1">
    <location>
        <begin position="371"/>
        <end position="405"/>
    </location>
</feature>
<keyword evidence="3" id="KW-1185">Reference proteome</keyword>
<dbReference type="Proteomes" id="UP000030755">
    <property type="component" value="Unassembled WGS sequence"/>
</dbReference>
<sequence>MGFLAVIDAAIFKNVVDNIPVSILKYVPKNESLDKIYVFNGSNSSSQDSLVQNMSSEMTLLEVAGVLMGHTNVAYQVILFSEDREFRRLFYSMNKRLIWVKFNKDQENESIFNAVAEPKDKVEEKVVKDQDVKEKDVKEQDVDEKVVEEKLKKGVEKKKVEEGEKIKSEQTKAKNEQISNEKINSEKINSEKIEKEIEIKIEKNKTRDEKPLIRDEKPLMVVNMNAGHMINLQTPKKTNRFARSFLELIFKDFIQKLGKYETAIKDAMLSTEEFFNCLEKSRLISEINEFIEFSDISNTKTLKMFERIANIFKSKKSASFHFITEKISYTYVNQILGFNKIDEFIKYLCECQILDQYKSHYLPGIGMKRKLKENEEKITREEENKDVKLEENKDIEEKRENLIGKYSTRRRKLNDEDLRKVIQTLTIHSFDNTGNVHRSVLENLLLDFEPEIKYLGFNNIHSVIDYLLNSKLILENSKGILSLNSFEIHSSTLDFLNSDKKPKEILKELEKFQIDKNRLSNLSSSFSSKSFKRNDLLVHSATYFLLKNPLSKESFLNYLNLKFFNHISNNKEKVFDRLVELDLILFDSSSNQVMLNDDSNLLVRLLNLLENDPEGGALEFSKFNFSSHKEFLKFTREISQKIESLLNEGKMRLMIV</sequence>
<evidence type="ECO:0000313" key="3">
    <source>
        <dbReference type="Proteomes" id="UP000030755"/>
    </source>
</evidence>
<name>A0A075AQJ6_ROZAC</name>